<sequence length="228" mass="23631">MSAPVPLRPPLPAGHDVRRVAVVSAGLSDPSSTKLLADLVAGAVQRLGGERDLDVEVTHVELRALAHGLTDALLTGFASGEVAAAQAAVASADAVVAVTPVFSASFSGLFKTFFDVLEPGTLDGVPVLVAATAGTARHSLVLDHALRPLFAYLHAVVLPTGVFAASEDWAAGEDTLPGDGPQALRSRVERAAGELVDQLAGVRRGPERLDQFDRDVAAMGSFEDLLDR</sequence>
<dbReference type="RefSeq" id="WP_231916901.1">
    <property type="nucleotide sequence ID" value="NZ_LT629757.1"/>
</dbReference>
<dbReference type="InterPro" id="IPR051814">
    <property type="entry name" value="NAD(P)H-dep_FMN_reductase"/>
</dbReference>
<dbReference type="Proteomes" id="UP000198859">
    <property type="component" value="Chromosome I"/>
</dbReference>
<gene>
    <name evidence="5" type="ORF">SAMN04488570_3030</name>
</gene>
<dbReference type="InterPro" id="IPR023932">
    <property type="entry name" value="CE1759_FMN_reduct"/>
</dbReference>
<dbReference type="PANTHER" id="PTHR43408:SF2">
    <property type="entry name" value="FMN REDUCTASE (NADPH)"/>
    <property type="match status" value="1"/>
</dbReference>
<evidence type="ECO:0000256" key="2">
    <source>
        <dbReference type="ARBA" id="ARBA00022643"/>
    </source>
</evidence>
<accession>A0A1H1W4W9</accession>
<keyword evidence="6" id="KW-1185">Reference proteome</keyword>
<name>A0A1H1W4W9_9ACTN</name>
<dbReference type="AlphaFoldDB" id="A0A1H1W4W9"/>
<dbReference type="EMBL" id="LT629757">
    <property type="protein sequence ID" value="SDS91760.1"/>
    <property type="molecule type" value="Genomic_DNA"/>
</dbReference>
<dbReference type="SUPFAM" id="SSF52218">
    <property type="entry name" value="Flavoproteins"/>
    <property type="match status" value="1"/>
</dbReference>
<organism evidence="5 6">
    <name type="scientific">Nocardioides scoriae</name>
    <dbReference type="NCBI Taxonomy" id="642780"/>
    <lineage>
        <taxon>Bacteria</taxon>
        <taxon>Bacillati</taxon>
        <taxon>Actinomycetota</taxon>
        <taxon>Actinomycetes</taxon>
        <taxon>Propionibacteriales</taxon>
        <taxon>Nocardioidaceae</taxon>
        <taxon>Nocardioides</taxon>
    </lineage>
</organism>
<dbReference type="Gene3D" id="3.40.50.360">
    <property type="match status" value="1"/>
</dbReference>
<dbReference type="InterPro" id="IPR005025">
    <property type="entry name" value="FMN_Rdtase-like_dom"/>
</dbReference>
<keyword evidence="2" id="KW-0288">FMN</keyword>
<evidence type="ECO:0000256" key="1">
    <source>
        <dbReference type="ARBA" id="ARBA00022630"/>
    </source>
</evidence>
<dbReference type="InterPro" id="IPR029039">
    <property type="entry name" value="Flavoprotein-like_sf"/>
</dbReference>
<dbReference type="GO" id="GO:0016491">
    <property type="term" value="F:oxidoreductase activity"/>
    <property type="evidence" value="ECO:0007669"/>
    <property type="project" value="UniProtKB-KW"/>
</dbReference>
<evidence type="ECO:0000313" key="6">
    <source>
        <dbReference type="Proteomes" id="UP000198859"/>
    </source>
</evidence>
<dbReference type="Pfam" id="PF03358">
    <property type="entry name" value="FMN_red"/>
    <property type="match status" value="1"/>
</dbReference>
<feature type="domain" description="NADPH-dependent FMN reductase-like" evidence="4">
    <location>
        <begin position="19"/>
        <end position="169"/>
    </location>
</feature>
<evidence type="ECO:0000256" key="3">
    <source>
        <dbReference type="ARBA" id="ARBA00023002"/>
    </source>
</evidence>
<evidence type="ECO:0000259" key="4">
    <source>
        <dbReference type="Pfam" id="PF03358"/>
    </source>
</evidence>
<proteinExistence type="predicted"/>
<dbReference type="PANTHER" id="PTHR43408">
    <property type="entry name" value="FMN REDUCTASE (NADPH)"/>
    <property type="match status" value="1"/>
</dbReference>
<keyword evidence="1" id="KW-0285">Flavoprotein</keyword>
<keyword evidence="3" id="KW-0560">Oxidoreductase</keyword>
<dbReference type="STRING" id="642780.SAMN04488570_3030"/>
<protein>
    <submittedName>
        <fullName evidence="5">FMN reductase</fullName>
    </submittedName>
</protein>
<dbReference type="NCBIfam" id="TIGR04037">
    <property type="entry name" value="LLM_duo_CE1759"/>
    <property type="match status" value="1"/>
</dbReference>
<evidence type="ECO:0000313" key="5">
    <source>
        <dbReference type="EMBL" id="SDS91760.1"/>
    </source>
</evidence>
<reference evidence="6" key="1">
    <citation type="submission" date="2016-10" db="EMBL/GenBank/DDBJ databases">
        <authorList>
            <person name="Varghese N."/>
            <person name="Submissions S."/>
        </authorList>
    </citation>
    <scope>NUCLEOTIDE SEQUENCE [LARGE SCALE GENOMIC DNA]</scope>
    <source>
        <strain evidence="6">DSM 22127</strain>
    </source>
</reference>